<dbReference type="KEGG" id="vg:54997786"/>
<gene>
    <name evidence="1" type="primary">65</name>
    <name evidence="1" type="ORF">SEA_APRICOT_65</name>
</gene>
<evidence type="ECO:0000313" key="2">
    <source>
        <dbReference type="Proteomes" id="UP000258434"/>
    </source>
</evidence>
<proteinExistence type="predicted"/>
<reference evidence="2" key="1">
    <citation type="submission" date="2018-06" db="EMBL/GenBank/DDBJ databases">
        <authorList>
            <person name="Zhirakovskaya E."/>
        </authorList>
    </citation>
    <scope>NUCLEOTIDE SEQUENCE [LARGE SCALE GENOMIC DNA]</scope>
</reference>
<sequence length="84" mass="9399">MTVIDIDARRRARDLIEAEADLKSIAYTYGYHSSIQATANGYAATLTELNGRRALTVEPQQSIWDTRDHVMCFLAAQPIPKGFL</sequence>
<name>A0A345L172_9CAUD</name>
<accession>A0A345L172</accession>
<dbReference type="Proteomes" id="UP000258434">
    <property type="component" value="Segment"/>
</dbReference>
<dbReference type="RefSeq" id="YP_009806913.1">
    <property type="nucleotide sequence ID" value="NC_048018.1"/>
</dbReference>
<dbReference type="EMBL" id="MH536812">
    <property type="protein sequence ID" value="AXH49024.1"/>
    <property type="molecule type" value="Genomic_DNA"/>
</dbReference>
<organism evidence="1 2">
    <name type="scientific">Gordonia phage Apricot</name>
    <dbReference type="NCBI Taxonomy" id="2250319"/>
    <lineage>
        <taxon>Viruses</taxon>
        <taxon>Duplodnaviria</taxon>
        <taxon>Heunggongvirae</taxon>
        <taxon>Uroviricota</taxon>
        <taxon>Caudoviricetes</taxon>
        <taxon>Apricotvirus</taxon>
        <taxon>Apricotvirus apricot</taxon>
    </lineage>
</organism>
<protein>
    <submittedName>
        <fullName evidence="1">Uncharacterized protein</fullName>
    </submittedName>
</protein>
<dbReference type="GeneID" id="54997786"/>
<evidence type="ECO:0000313" key="1">
    <source>
        <dbReference type="EMBL" id="AXH49024.1"/>
    </source>
</evidence>
<keyword evidence="2" id="KW-1185">Reference proteome</keyword>